<dbReference type="InParanoid" id="A0A2K3CR71"/>
<organism evidence="1 2">
    <name type="scientific">Chlamydomonas reinhardtii</name>
    <name type="common">Chlamydomonas smithii</name>
    <dbReference type="NCBI Taxonomy" id="3055"/>
    <lineage>
        <taxon>Eukaryota</taxon>
        <taxon>Viridiplantae</taxon>
        <taxon>Chlorophyta</taxon>
        <taxon>core chlorophytes</taxon>
        <taxon>Chlorophyceae</taxon>
        <taxon>CS clade</taxon>
        <taxon>Chlamydomonadales</taxon>
        <taxon>Chlamydomonadaceae</taxon>
        <taxon>Chlamydomonas</taxon>
    </lineage>
</organism>
<dbReference type="Gramene" id="PNW70775">
    <property type="protein sequence ID" value="PNW70775"/>
    <property type="gene ID" value="CHLRE_17g733678v5"/>
</dbReference>
<dbReference type="AlphaFoldDB" id="A0A2K3CR71"/>
<dbReference type="EMBL" id="CM008978">
    <property type="protein sequence ID" value="PNW70775.1"/>
    <property type="molecule type" value="Genomic_DNA"/>
</dbReference>
<evidence type="ECO:0000313" key="2">
    <source>
        <dbReference type="Proteomes" id="UP000006906"/>
    </source>
</evidence>
<dbReference type="Proteomes" id="UP000006906">
    <property type="component" value="Chromosome 17"/>
</dbReference>
<reference evidence="1 2" key="1">
    <citation type="journal article" date="2007" name="Science">
        <title>The Chlamydomonas genome reveals the evolution of key animal and plant functions.</title>
        <authorList>
            <person name="Merchant S.S."/>
            <person name="Prochnik S.E."/>
            <person name="Vallon O."/>
            <person name="Harris E.H."/>
            <person name="Karpowicz S.J."/>
            <person name="Witman G.B."/>
            <person name="Terry A."/>
            <person name="Salamov A."/>
            <person name="Fritz-Laylin L.K."/>
            <person name="Marechal-Drouard L."/>
            <person name="Marshall W.F."/>
            <person name="Qu L.H."/>
            <person name="Nelson D.R."/>
            <person name="Sanderfoot A.A."/>
            <person name="Spalding M.H."/>
            <person name="Kapitonov V.V."/>
            <person name="Ren Q."/>
            <person name="Ferris P."/>
            <person name="Lindquist E."/>
            <person name="Shapiro H."/>
            <person name="Lucas S.M."/>
            <person name="Grimwood J."/>
            <person name="Schmutz J."/>
            <person name="Cardol P."/>
            <person name="Cerutti H."/>
            <person name="Chanfreau G."/>
            <person name="Chen C.L."/>
            <person name="Cognat V."/>
            <person name="Croft M.T."/>
            <person name="Dent R."/>
            <person name="Dutcher S."/>
            <person name="Fernandez E."/>
            <person name="Fukuzawa H."/>
            <person name="Gonzalez-Ballester D."/>
            <person name="Gonzalez-Halphen D."/>
            <person name="Hallmann A."/>
            <person name="Hanikenne M."/>
            <person name="Hippler M."/>
            <person name="Inwood W."/>
            <person name="Jabbari K."/>
            <person name="Kalanon M."/>
            <person name="Kuras R."/>
            <person name="Lefebvre P.A."/>
            <person name="Lemaire S.D."/>
            <person name="Lobanov A.V."/>
            <person name="Lohr M."/>
            <person name="Manuell A."/>
            <person name="Meier I."/>
            <person name="Mets L."/>
            <person name="Mittag M."/>
            <person name="Mittelmeier T."/>
            <person name="Moroney J.V."/>
            <person name="Moseley J."/>
            <person name="Napoli C."/>
            <person name="Nedelcu A.M."/>
            <person name="Niyogi K."/>
            <person name="Novoselov S.V."/>
            <person name="Paulsen I.T."/>
            <person name="Pazour G."/>
            <person name="Purton S."/>
            <person name="Ral J.P."/>
            <person name="Riano-Pachon D.M."/>
            <person name="Riekhof W."/>
            <person name="Rymarquis L."/>
            <person name="Schroda M."/>
            <person name="Stern D."/>
            <person name="Umen J."/>
            <person name="Willows R."/>
            <person name="Wilson N."/>
            <person name="Zimmer S.L."/>
            <person name="Allmer J."/>
            <person name="Balk J."/>
            <person name="Bisova K."/>
            <person name="Chen C.J."/>
            <person name="Elias M."/>
            <person name="Gendler K."/>
            <person name="Hauser C."/>
            <person name="Lamb M.R."/>
            <person name="Ledford H."/>
            <person name="Long J.C."/>
            <person name="Minagawa J."/>
            <person name="Page M.D."/>
            <person name="Pan J."/>
            <person name="Pootakham W."/>
            <person name="Roje S."/>
            <person name="Rose A."/>
            <person name="Stahlberg E."/>
            <person name="Terauchi A.M."/>
            <person name="Yang P."/>
            <person name="Ball S."/>
            <person name="Bowler C."/>
            <person name="Dieckmann C.L."/>
            <person name="Gladyshev V.N."/>
            <person name="Green P."/>
            <person name="Jorgensen R."/>
            <person name="Mayfield S."/>
            <person name="Mueller-Roeber B."/>
            <person name="Rajamani S."/>
            <person name="Sayre R.T."/>
            <person name="Brokstein P."/>
            <person name="Dubchak I."/>
            <person name="Goodstein D."/>
            <person name="Hornick L."/>
            <person name="Huang Y.W."/>
            <person name="Jhaveri J."/>
            <person name="Luo Y."/>
            <person name="Martinez D."/>
            <person name="Ngau W.C."/>
            <person name="Otillar B."/>
            <person name="Poliakov A."/>
            <person name="Porter A."/>
            <person name="Szajkowski L."/>
            <person name="Werner G."/>
            <person name="Zhou K."/>
            <person name="Grigoriev I.V."/>
            <person name="Rokhsar D.S."/>
            <person name="Grossman A.R."/>
        </authorList>
    </citation>
    <scope>NUCLEOTIDE SEQUENCE [LARGE SCALE GENOMIC DNA]</scope>
    <source>
        <strain evidence="2">CC-503</strain>
    </source>
</reference>
<gene>
    <name evidence="1" type="ORF">CHLRE_17g733678v5</name>
</gene>
<dbReference type="GeneID" id="66057098"/>
<keyword evidence="2" id="KW-1185">Reference proteome</keyword>
<dbReference type="KEGG" id="cre:CHLRE_17g733678v5"/>
<dbReference type="RefSeq" id="XP_042914942.1">
    <property type="nucleotide sequence ID" value="XM_043072480.1"/>
</dbReference>
<evidence type="ECO:0000313" key="1">
    <source>
        <dbReference type="EMBL" id="PNW70775.1"/>
    </source>
</evidence>
<accession>A0A2K3CR71</accession>
<name>A0A2K3CR71_CHLRE</name>
<proteinExistence type="predicted"/>
<sequence length="92" mass="9704">MAADRFAAAVALLRTGWEAAVWEARVAHGRAAFVPLPTGDLQRAVAGALEQVARGLGWVQDEDPPLLLAEYSVKAGTAMQSGPQLSALRAKH</sequence>
<protein>
    <submittedName>
        <fullName evidence="1">Uncharacterized protein</fullName>
    </submittedName>
</protein>